<dbReference type="InterPro" id="IPR000477">
    <property type="entry name" value="RT_dom"/>
</dbReference>
<feature type="domain" description="Reverse transcriptase" evidence="1">
    <location>
        <begin position="1"/>
        <end position="55"/>
    </location>
</feature>
<sequence>MEVYIDDMLVKSPKEQDHIKDLEECFQVLKNFGMKLNPAKCTFGVRGGKFLGYMISERGIETNPKKIKAIMDLPHPKSNGTTTSQLAFDDLKRYLVSLPLLTKPKMGETLCVYLVVSKSAISAVLVRQEGRELQPVYYVNKVLQGAEIKYSQIEKLAFALVVAIRKLRSYFQSHQVVVLTTPFEQVLANPELSGRMVKWAVELSEFGIEFRLRPAIKTQVLADFFMELANEKQASPHPRGVLCRRIIHIDRERSGGSPREPLGRQV</sequence>
<evidence type="ECO:0000313" key="2">
    <source>
        <dbReference type="EMBL" id="KAL0355253.1"/>
    </source>
</evidence>
<dbReference type="AlphaFoldDB" id="A0AAW2PJR9"/>
<dbReference type="PANTHER" id="PTHR48475:SF2">
    <property type="entry name" value="RIBONUCLEASE H"/>
    <property type="match status" value="1"/>
</dbReference>
<organism evidence="2">
    <name type="scientific">Sesamum radiatum</name>
    <name type="common">Black benniseed</name>
    <dbReference type="NCBI Taxonomy" id="300843"/>
    <lineage>
        <taxon>Eukaryota</taxon>
        <taxon>Viridiplantae</taxon>
        <taxon>Streptophyta</taxon>
        <taxon>Embryophyta</taxon>
        <taxon>Tracheophyta</taxon>
        <taxon>Spermatophyta</taxon>
        <taxon>Magnoliopsida</taxon>
        <taxon>eudicotyledons</taxon>
        <taxon>Gunneridae</taxon>
        <taxon>Pentapetalae</taxon>
        <taxon>asterids</taxon>
        <taxon>lamiids</taxon>
        <taxon>Lamiales</taxon>
        <taxon>Pedaliaceae</taxon>
        <taxon>Sesamum</taxon>
    </lineage>
</organism>
<dbReference type="Pfam" id="PF17919">
    <property type="entry name" value="RT_RNaseH_2"/>
    <property type="match status" value="1"/>
</dbReference>
<proteinExistence type="predicted"/>
<comment type="caution">
    <text evidence="2">The sequence shown here is derived from an EMBL/GenBank/DDBJ whole genome shotgun (WGS) entry which is preliminary data.</text>
</comment>
<evidence type="ECO:0000259" key="1">
    <source>
        <dbReference type="PROSITE" id="PS50878"/>
    </source>
</evidence>
<accession>A0AAW2PJR9</accession>
<dbReference type="SUPFAM" id="SSF56672">
    <property type="entry name" value="DNA/RNA polymerases"/>
    <property type="match status" value="1"/>
</dbReference>
<dbReference type="PANTHER" id="PTHR48475">
    <property type="entry name" value="RIBONUCLEASE H"/>
    <property type="match status" value="1"/>
</dbReference>
<dbReference type="EMBL" id="JACGWJ010000017">
    <property type="protein sequence ID" value="KAL0355253.1"/>
    <property type="molecule type" value="Genomic_DNA"/>
</dbReference>
<dbReference type="InterPro" id="IPR041577">
    <property type="entry name" value="RT_RNaseH_2"/>
</dbReference>
<name>A0AAW2PJR9_SESRA</name>
<dbReference type="PROSITE" id="PS50878">
    <property type="entry name" value="RT_POL"/>
    <property type="match status" value="1"/>
</dbReference>
<protein>
    <submittedName>
        <fullName evidence="2">Transposon Tf2-12 polyprotein</fullName>
    </submittedName>
</protein>
<dbReference type="Gene3D" id="3.30.70.270">
    <property type="match status" value="1"/>
</dbReference>
<dbReference type="InterPro" id="IPR043502">
    <property type="entry name" value="DNA/RNA_pol_sf"/>
</dbReference>
<dbReference type="InterPro" id="IPR043128">
    <property type="entry name" value="Rev_trsase/Diguanyl_cyclase"/>
</dbReference>
<gene>
    <name evidence="2" type="ORF">Sradi_3972200</name>
</gene>
<dbReference type="Pfam" id="PF00078">
    <property type="entry name" value="RVT_1"/>
    <property type="match status" value="1"/>
</dbReference>
<reference evidence="2" key="1">
    <citation type="submission" date="2020-06" db="EMBL/GenBank/DDBJ databases">
        <authorList>
            <person name="Li T."/>
            <person name="Hu X."/>
            <person name="Zhang T."/>
            <person name="Song X."/>
            <person name="Zhang H."/>
            <person name="Dai N."/>
            <person name="Sheng W."/>
            <person name="Hou X."/>
            <person name="Wei L."/>
        </authorList>
    </citation>
    <scope>NUCLEOTIDE SEQUENCE</scope>
    <source>
        <strain evidence="2">G02</strain>
        <tissue evidence="2">Leaf</tissue>
    </source>
</reference>
<reference evidence="2" key="2">
    <citation type="journal article" date="2024" name="Plant">
        <title>Genomic evolution and insights into agronomic trait innovations of Sesamum species.</title>
        <authorList>
            <person name="Miao H."/>
            <person name="Wang L."/>
            <person name="Qu L."/>
            <person name="Liu H."/>
            <person name="Sun Y."/>
            <person name="Le M."/>
            <person name="Wang Q."/>
            <person name="Wei S."/>
            <person name="Zheng Y."/>
            <person name="Lin W."/>
            <person name="Duan Y."/>
            <person name="Cao H."/>
            <person name="Xiong S."/>
            <person name="Wang X."/>
            <person name="Wei L."/>
            <person name="Li C."/>
            <person name="Ma Q."/>
            <person name="Ju M."/>
            <person name="Zhao R."/>
            <person name="Li G."/>
            <person name="Mu C."/>
            <person name="Tian Q."/>
            <person name="Mei H."/>
            <person name="Zhang T."/>
            <person name="Gao T."/>
            <person name="Zhang H."/>
        </authorList>
    </citation>
    <scope>NUCLEOTIDE SEQUENCE</scope>
    <source>
        <strain evidence="2">G02</strain>
    </source>
</reference>